<keyword evidence="4" id="KW-0547">Nucleotide-binding</keyword>
<keyword evidence="2 11" id="KW-0396">Initiation factor</keyword>
<dbReference type="InterPro" id="IPR022424">
    <property type="entry name" value="TIF2_gsu"/>
</dbReference>
<dbReference type="InterPro" id="IPR009001">
    <property type="entry name" value="Transl_elong_EF1A/Init_IF2_C"/>
</dbReference>
<dbReference type="InterPro" id="IPR036283">
    <property type="entry name" value="NOB1_Zf-like_sf"/>
</dbReference>
<dbReference type="InterPro" id="IPR044127">
    <property type="entry name" value="eIF2g_dom_2"/>
</dbReference>
<dbReference type="SUPFAM" id="SSF144206">
    <property type="entry name" value="NOB1 zinc finger-like"/>
    <property type="match status" value="1"/>
</dbReference>
<dbReference type="Pfam" id="PF00009">
    <property type="entry name" value="GTP_EFTU"/>
    <property type="match status" value="1"/>
</dbReference>
<dbReference type="InterPro" id="IPR015256">
    <property type="entry name" value="eIF2g_C"/>
</dbReference>
<evidence type="ECO:0000256" key="5">
    <source>
        <dbReference type="ARBA" id="ARBA00022801"/>
    </source>
</evidence>
<organism evidence="11 12">
    <name type="scientific">Candidatus Terraquivivens tikiterensis</name>
    <dbReference type="NCBI Taxonomy" id="1980982"/>
    <lineage>
        <taxon>Archaea</taxon>
        <taxon>Nitrososphaerota</taxon>
        <taxon>Candidatus Wolframiiraptoraceae</taxon>
        <taxon>Candidatus Terraquivivens</taxon>
    </lineage>
</organism>
<keyword evidence="7" id="KW-0648">Protein biosynthesis</keyword>
<dbReference type="Pfam" id="PF09173">
    <property type="entry name" value="eIF2_C"/>
    <property type="match status" value="1"/>
</dbReference>
<dbReference type="Gene3D" id="2.40.30.10">
    <property type="entry name" value="Translation factors"/>
    <property type="match status" value="2"/>
</dbReference>
<dbReference type="GO" id="GO:0003743">
    <property type="term" value="F:translation initiation factor activity"/>
    <property type="evidence" value="ECO:0007669"/>
    <property type="project" value="UniProtKB-KW"/>
</dbReference>
<feature type="domain" description="Tr-type G" evidence="10">
    <location>
        <begin position="8"/>
        <end position="205"/>
    </location>
</feature>
<dbReference type="GO" id="GO:0046872">
    <property type="term" value="F:metal ion binding"/>
    <property type="evidence" value="ECO:0007669"/>
    <property type="project" value="UniProtKB-KW"/>
</dbReference>
<evidence type="ECO:0000256" key="3">
    <source>
        <dbReference type="ARBA" id="ARBA00022723"/>
    </source>
</evidence>
<gene>
    <name evidence="11" type="ORF">B9J98_04785</name>
</gene>
<evidence type="ECO:0000256" key="6">
    <source>
        <dbReference type="ARBA" id="ARBA00022842"/>
    </source>
</evidence>
<sequence>MSKALPKQPEVNIGTLGHVDNGKTTIVQSISGVWTARHSEELKRGITIRIGYADAPIYRCPSCEEPYNYTTKEVCPKCGSETEFERAVSFIDCPGHHSLMVTMLSSAPLFDGALFVVDARFKFPQLQDSEHFHAVRILGINKLIFSQNKIDLVTKERALKNYEEIKDFIKDSEVANAPIIPVSGQHNLGIDVLLYAIQKYIPTPKRELGLPFRMPILRSFDVNLPGTRADEIKGGVIGGSITQGRVRLDDEIEIAPGLPKSQDRPQEGYEPLYTRVVSIHAGGRSVEEAVSGGLTGIETELDPSLTKSDGLIGNIAGKPGTLPPTVYDLCLEYELFDKVVGLEGNVEVKPLTEKEPLVINAYSAVAKGTVTKKTGTTIELALARPICINVGDRVTISRKIGAGWRLIGYGIVR</sequence>
<evidence type="ECO:0000256" key="1">
    <source>
        <dbReference type="ARBA" id="ARBA00011986"/>
    </source>
</evidence>
<protein>
    <recommendedName>
        <fullName evidence="1">protein-synthesizing GTPase</fullName>
        <ecNumber evidence="1">3.6.5.3</ecNumber>
    </recommendedName>
</protein>
<dbReference type="SUPFAM" id="SSF50447">
    <property type="entry name" value="Translation proteins"/>
    <property type="match status" value="1"/>
</dbReference>
<dbReference type="PROSITE" id="PS51722">
    <property type="entry name" value="G_TR_2"/>
    <property type="match status" value="1"/>
</dbReference>
<dbReference type="InterPro" id="IPR027417">
    <property type="entry name" value="P-loop_NTPase"/>
</dbReference>
<evidence type="ECO:0000256" key="4">
    <source>
        <dbReference type="ARBA" id="ARBA00022741"/>
    </source>
</evidence>
<dbReference type="GO" id="GO:0001731">
    <property type="term" value="P:formation of translation preinitiation complex"/>
    <property type="evidence" value="ECO:0007669"/>
    <property type="project" value="TreeGrafter"/>
</dbReference>
<dbReference type="CDD" id="cd01888">
    <property type="entry name" value="eIF2_gamma"/>
    <property type="match status" value="1"/>
</dbReference>
<dbReference type="Proteomes" id="UP000244066">
    <property type="component" value="Unassembled WGS sequence"/>
</dbReference>
<keyword evidence="6" id="KW-0460">Magnesium</keyword>
<evidence type="ECO:0000256" key="8">
    <source>
        <dbReference type="ARBA" id="ARBA00023134"/>
    </source>
</evidence>
<evidence type="ECO:0000313" key="11">
    <source>
        <dbReference type="EMBL" id="PUA32008.1"/>
    </source>
</evidence>
<evidence type="ECO:0000256" key="9">
    <source>
        <dbReference type="ARBA" id="ARBA00048107"/>
    </source>
</evidence>
<dbReference type="InterPro" id="IPR000795">
    <property type="entry name" value="T_Tr_GTP-bd_dom"/>
</dbReference>
<evidence type="ECO:0000313" key="12">
    <source>
        <dbReference type="Proteomes" id="UP000244066"/>
    </source>
</evidence>
<evidence type="ECO:0000256" key="7">
    <source>
        <dbReference type="ARBA" id="ARBA00022917"/>
    </source>
</evidence>
<dbReference type="EMBL" id="NDWU01000011">
    <property type="protein sequence ID" value="PUA32008.1"/>
    <property type="molecule type" value="Genomic_DNA"/>
</dbReference>
<dbReference type="PRINTS" id="PR00315">
    <property type="entry name" value="ELONGATNFCT"/>
</dbReference>
<comment type="caution">
    <text evidence="11">The sequence shown here is derived from an EMBL/GenBank/DDBJ whole genome shotgun (WGS) entry which is preliminary data.</text>
</comment>
<evidence type="ECO:0000259" key="10">
    <source>
        <dbReference type="PROSITE" id="PS51722"/>
    </source>
</evidence>
<dbReference type="InterPro" id="IPR044128">
    <property type="entry name" value="eIF2g_GTP-bd"/>
</dbReference>
<comment type="catalytic activity">
    <reaction evidence="9">
        <text>GTP + H2O = GDP + phosphate + H(+)</text>
        <dbReference type="Rhea" id="RHEA:19669"/>
        <dbReference type="ChEBI" id="CHEBI:15377"/>
        <dbReference type="ChEBI" id="CHEBI:15378"/>
        <dbReference type="ChEBI" id="CHEBI:37565"/>
        <dbReference type="ChEBI" id="CHEBI:43474"/>
        <dbReference type="ChEBI" id="CHEBI:58189"/>
        <dbReference type="EC" id="3.6.5.3"/>
    </reaction>
</comment>
<name>A0A2R7Y3C7_9ARCH</name>
<keyword evidence="3" id="KW-0479">Metal-binding</keyword>
<dbReference type="GO" id="GO:0005829">
    <property type="term" value="C:cytosol"/>
    <property type="evidence" value="ECO:0007669"/>
    <property type="project" value="TreeGrafter"/>
</dbReference>
<dbReference type="SUPFAM" id="SSF52540">
    <property type="entry name" value="P-loop containing nucleoside triphosphate hydrolases"/>
    <property type="match status" value="1"/>
</dbReference>
<dbReference type="CDD" id="cd03688">
    <property type="entry name" value="eIF2_gamma_II"/>
    <property type="match status" value="1"/>
</dbReference>
<dbReference type="NCBIfam" id="NF003077">
    <property type="entry name" value="PRK04000.1"/>
    <property type="match status" value="1"/>
</dbReference>
<keyword evidence="5" id="KW-0378">Hydrolase</keyword>
<dbReference type="PANTHER" id="PTHR42854:SF3">
    <property type="entry name" value="EUKARYOTIC TRANSLATION INITIATION FACTOR 2 SUBUNIT 3-RELATED"/>
    <property type="match status" value="1"/>
</dbReference>
<dbReference type="Gene3D" id="3.40.50.300">
    <property type="entry name" value="P-loop containing nucleotide triphosphate hydrolases"/>
    <property type="match status" value="1"/>
</dbReference>
<evidence type="ECO:0000256" key="2">
    <source>
        <dbReference type="ARBA" id="ARBA00022540"/>
    </source>
</evidence>
<proteinExistence type="predicted"/>
<dbReference type="InterPro" id="IPR050543">
    <property type="entry name" value="eIF2G"/>
</dbReference>
<dbReference type="InterPro" id="IPR009000">
    <property type="entry name" value="Transl_B-barrel_sf"/>
</dbReference>
<keyword evidence="8" id="KW-0342">GTP-binding</keyword>
<dbReference type="AlphaFoldDB" id="A0A2R7Y3C7"/>
<dbReference type="GO" id="GO:0003924">
    <property type="term" value="F:GTPase activity"/>
    <property type="evidence" value="ECO:0007669"/>
    <property type="project" value="InterPro"/>
</dbReference>
<dbReference type="PANTHER" id="PTHR42854">
    <property type="entry name" value="EUKARYOTIC TRANSLATION INITIATION FACTOR 2 SUBUNIT 3 FAMILY MEMBER"/>
    <property type="match status" value="1"/>
</dbReference>
<dbReference type="GO" id="GO:0005525">
    <property type="term" value="F:GTP binding"/>
    <property type="evidence" value="ECO:0007669"/>
    <property type="project" value="UniProtKB-KW"/>
</dbReference>
<dbReference type="GO" id="GO:0000049">
    <property type="term" value="F:tRNA binding"/>
    <property type="evidence" value="ECO:0007669"/>
    <property type="project" value="InterPro"/>
</dbReference>
<reference evidence="11 12" key="1">
    <citation type="submission" date="2017-04" db="EMBL/GenBank/DDBJ databases">
        <title>Draft Aigarchaeota genome from a New Zealand hot spring.</title>
        <authorList>
            <person name="Reysenbach A.-L."/>
            <person name="Donaho J.A."/>
            <person name="Gerhart J."/>
            <person name="Kelley J.F."/>
            <person name="Kouba K."/>
            <person name="Podar M."/>
            <person name="Stott M."/>
        </authorList>
    </citation>
    <scope>NUCLEOTIDE SEQUENCE [LARGE SCALE GENOMIC DNA]</scope>
    <source>
        <strain evidence="11">NZ13_MG1</strain>
    </source>
</reference>
<dbReference type="NCBIfam" id="TIGR03680">
    <property type="entry name" value="eif2g_arch"/>
    <property type="match status" value="1"/>
</dbReference>
<accession>A0A2R7Y3C7</accession>
<dbReference type="SUPFAM" id="SSF50465">
    <property type="entry name" value="EF-Tu/eEF-1alpha/eIF2-gamma C-terminal domain"/>
    <property type="match status" value="1"/>
</dbReference>
<dbReference type="EC" id="3.6.5.3" evidence="1"/>